<evidence type="ECO:0000313" key="1">
    <source>
        <dbReference type="EMBL" id="PIR06200.1"/>
    </source>
</evidence>
<sequence>MIIFLFGPDSYRRRQKFFSLIKIYQEKYPQADRLFVDLESEPEDWIKVKDFLNQPSIFEPIKVVLIKEATKVNEKPWLQVLKKELRTSQNFLLISDGNEPKKEFEFLTKKPSTFFSFPVLIGNLWESFLKKEAAGRSLKFSYSAWQWLKNVLDVQENNKTWTASNAFDKIKLVNFPQPISLENLKSLLFWSSREKIWLMAKKFWASHFWTERLAILEFLFLQKEEPAYIFNSLAYQQTSSSKIQILADYDISIKSGHLDYEEALLDLAIK</sequence>
<protein>
    <recommendedName>
        <fullName evidence="3">DNA polymerase III delta N-terminal domain-containing protein</fullName>
    </recommendedName>
</protein>
<comment type="caution">
    <text evidence="1">The sequence shown here is derived from an EMBL/GenBank/DDBJ whole genome shotgun (WGS) entry which is preliminary data.</text>
</comment>
<dbReference type="InterPro" id="IPR027417">
    <property type="entry name" value="P-loop_NTPase"/>
</dbReference>
<proteinExistence type="predicted"/>
<organism evidence="1 2">
    <name type="scientific">Candidatus Jorgensenbacteria bacterium CG11_big_fil_rev_8_21_14_0_20_38_23</name>
    <dbReference type="NCBI Taxonomy" id="1974594"/>
    <lineage>
        <taxon>Bacteria</taxon>
        <taxon>Candidatus Joergenseniibacteriota</taxon>
    </lineage>
</organism>
<dbReference type="Gene3D" id="3.40.50.300">
    <property type="entry name" value="P-loop containing nucleotide triphosphate hydrolases"/>
    <property type="match status" value="1"/>
</dbReference>
<name>A0A2H0NBC9_9BACT</name>
<dbReference type="Proteomes" id="UP000228867">
    <property type="component" value="Unassembled WGS sequence"/>
</dbReference>
<dbReference type="EMBL" id="PCWR01000062">
    <property type="protein sequence ID" value="PIR06200.1"/>
    <property type="molecule type" value="Genomic_DNA"/>
</dbReference>
<accession>A0A2H0NBC9</accession>
<evidence type="ECO:0000313" key="2">
    <source>
        <dbReference type="Proteomes" id="UP000228867"/>
    </source>
</evidence>
<dbReference type="AlphaFoldDB" id="A0A2H0NBC9"/>
<reference evidence="1 2" key="1">
    <citation type="submission" date="2017-09" db="EMBL/GenBank/DDBJ databases">
        <title>Depth-based differentiation of microbial function through sediment-hosted aquifers and enrichment of novel symbionts in the deep terrestrial subsurface.</title>
        <authorList>
            <person name="Probst A.J."/>
            <person name="Ladd B."/>
            <person name="Jarett J.K."/>
            <person name="Geller-Mcgrath D.E."/>
            <person name="Sieber C.M."/>
            <person name="Emerson J.B."/>
            <person name="Anantharaman K."/>
            <person name="Thomas B.C."/>
            <person name="Malmstrom R."/>
            <person name="Stieglmeier M."/>
            <person name="Klingl A."/>
            <person name="Woyke T."/>
            <person name="Ryan C.M."/>
            <person name="Banfield J.F."/>
        </authorList>
    </citation>
    <scope>NUCLEOTIDE SEQUENCE [LARGE SCALE GENOMIC DNA]</scope>
    <source>
        <strain evidence="1">CG11_big_fil_rev_8_21_14_0_20_38_23</strain>
    </source>
</reference>
<evidence type="ECO:0008006" key="3">
    <source>
        <dbReference type="Google" id="ProtNLM"/>
    </source>
</evidence>
<gene>
    <name evidence="1" type="ORF">COV54_03025</name>
</gene>